<dbReference type="GO" id="GO:0051539">
    <property type="term" value="F:4 iron, 4 sulfur cluster binding"/>
    <property type="evidence" value="ECO:0007669"/>
    <property type="project" value="UniProtKB-KW"/>
</dbReference>
<dbReference type="GO" id="GO:0046872">
    <property type="term" value="F:metal ion binding"/>
    <property type="evidence" value="ECO:0007669"/>
    <property type="project" value="UniProtKB-KW"/>
</dbReference>
<dbReference type="InterPro" id="IPR036895">
    <property type="entry name" value="Uracil-DNA_glycosylase-like_sf"/>
</dbReference>
<name>A0A2T4VZ72_9HYPH</name>
<dbReference type="AlphaFoldDB" id="A0A2T4VZ72"/>
<dbReference type="Proteomes" id="UP000240811">
    <property type="component" value="Unassembled WGS sequence"/>
</dbReference>
<dbReference type="Pfam" id="PF03167">
    <property type="entry name" value="UDG"/>
    <property type="match status" value="1"/>
</dbReference>
<dbReference type="SMART" id="SM00986">
    <property type="entry name" value="UDG"/>
    <property type="match status" value="1"/>
</dbReference>
<dbReference type="SUPFAM" id="SSF52141">
    <property type="entry name" value="Uracil-DNA glycosylase-like"/>
    <property type="match status" value="1"/>
</dbReference>
<protein>
    <submittedName>
        <fullName evidence="9">Uracil-DNA glycosylase</fullName>
    </submittedName>
</protein>
<keyword evidence="2" id="KW-0479">Metal-binding</keyword>
<evidence type="ECO:0000256" key="4">
    <source>
        <dbReference type="ARBA" id="ARBA00022801"/>
    </source>
</evidence>
<evidence type="ECO:0000259" key="8">
    <source>
        <dbReference type="SMART" id="SM00986"/>
    </source>
</evidence>
<dbReference type="PANTHER" id="PTHR33693">
    <property type="entry name" value="TYPE-5 URACIL-DNA GLYCOSYLASE"/>
    <property type="match status" value="1"/>
</dbReference>
<evidence type="ECO:0000256" key="7">
    <source>
        <dbReference type="ARBA" id="ARBA00023204"/>
    </source>
</evidence>
<dbReference type="InterPro" id="IPR051536">
    <property type="entry name" value="UDG_Type-4/5"/>
</dbReference>
<organism evidence="9 10">
    <name type="scientific">Candidatus Liberibacter europaeus</name>
    <dbReference type="NCBI Taxonomy" id="744859"/>
    <lineage>
        <taxon>Bacteria</taxon>
        <taxon>Pseudomonadati</taxon>
        <taxon>Pseudomonadota</taxon>
        <taxon>Alphaproteobacteria</taxon>
        <taxon>Hyphomicrobiales</taxon>
        <taxon>Rhizobiaceae</taxon>
        <taxon>Liberibacter</taxon>
    </lineage>
</organism>
<evidence type="ECO:0000256" key="3">
    <source>
        <dbReference type="ARBA" id="ARBA00022763"/>
    </source>
</evidence>
<dbReference type="GO" id="GO:0006281">
    <property type="term" value="P:DNA repair"/>
    <property type="evidence" value="ECO:0007669"/>
    <property type="project" value="UniProtKB-KW"/>
</dbReference>
<evidence type="ECO:0000256" key="6">
    <source>
        <dbReference type="ARBA" id="ARBA00023014"/>
    </source>
</evidence>
<keyword evidence="1" id="KW-0004">4Fe-4S</keyword>
<sequence>MTYINTLSHEEILATALFYADSGVYWLFESPAEEKHESKTINLSHEQSSQINHTPNPEKTAHNLVDHPIVKQSYLISKHARSLIELKSSLSSFHDCILQSTASSTICADQDDGQELMIIGYTPSDSDHINGKPFTGKIGDMLNKMLKSIGIMRKNTCISMISPWNPMGNRKLSELEKQICRPIILKQIELVYPKIILLLGNETANFFFSNDKSVYHNFGKWKQITINNNTIPTLSTVHPKEMIEYPLVKKIAWRDLLTLKDALNISNKKNMST</sequence>
<keyword evidence="4" id="KW-0378">Hydrolase</keyword>
<reference evidence="10" key="1">
    <citation type="submission" date="2018-02" db="EMBL/GenBank/DDBJ databases">
        <title>Genome sequence of Candidatus Liberibacter europaeus.</title>
        <authorList>
            <person name="Frampton R.A."/>
            <person name="Thompson S.M."/>
            <person name="David C."/>
            <person name="Addison S.M."/>
            <person name="Smith G.R."/>
        </authorList>
    </citation>
    <scope>NUCLEOTIDE SEQUENCE [LARGE SCALE GENOMIC DNA]</scope>
</reference>
<proteinExistence type="predicted"/>
<dbReference type="CDD" id="cd10030">
    <property type="entry name" value="UDG-F4_TTUDGA_SPO1dp_like"/>
    <property type="match status" value="1"/>
</dbReference>
<comment type="caution">
    <text evidence="9">The sequence shown here is derived from an EMBL/GenBank/DDBJ whole genome shotgun (WGS) entry which is preliminary data.</text>
</comment>
<dbReference type="InterPro" id="IPR005122">
    <property type="entry name" value="Uracil-DNA_glycosylase-like"/>
</dbReference>
<dbReference type="PANTHER" id="PTHR33693:SF1">
    <property type="entry name" value="TYPE-4 URACIL-DNA GLYCOSYLASE"/>
    <property type="match status" value="1"/>
</dbReference>
<keyword evidence="7" id="KW-0234">DNA repair</keyword>
<evidence type="ECO:0000313" key="9">
    <source>
        <dbReference type="EMBL" id="PTL87063.1"/>
    </source>
</evidence>
<feature type="domain" description="Uracil-DNA glycosylase-like" evidence="8">
    <location>
        <begin position="107"/>
        <end position="257"/>
    </location>
</feature>
<evidence type="ECO:0000256" key="1">
    <source>
        <dbReference type="ARBA" id="ARBA00022485"/>
    </source>
</evidence>
<gene>
    <name evidence="9" type="ORF">C4617_01285</name>
</gene>
<dbReference type="GO" id="GO:0097506">
    <property type="term" value="F:deaminated base DNA N-glycosylase activity"/>
    <property type="evidence" value="ECO:0007669"/>
    <property type="project" value="UniProtKB-ARBA"/>
</dbReference>
<evidence type="ECO:0000256" key="2">
    <source>
        <dbReference type="ARBA" id="ARBA00022723"/>
    </source>
</evidence>
<keyword evidence="6" id="KW-0411">Iron-sulfur</keyword>
<evidence type="ECO:0000313" key="10">
    <source>
        <dbReference type="Proteomes" id="UP000240811"/>
    </source>
</evidence>
<dbReference type="SMART" id="SM00987">
    <property type="entry name" value="UreE_C"/>
    <property type="match status" value="1"/>
</dbReference>
<dbReference type="EMBL" id="PSQJ01000001">
    <property type="protein sequence ID" value="PTL87063.1"/>
    <property type="molecule type" value="Genomic_DNA"/>
</dbReference>
<dbReference type="Gene3D" id="3.40.470.10">
    <property type="entry name" value="Uracil-DNA glycosylase-like domain"/>
    <property type="match status" value="1"/>
</dbReference>
<keyword evidence="5" id="KW-0408">Iron</keyword>
<accession>A0A2T4VZ72</accession>
<keyword evidence="3" id="KW-0227">DNA damage</keyword>
<evidence type="ECO:0000256" key="5">
    <source>
        <dbReference type="ARBA" id="ARBA00023004"/>
    </source>
</evidence>